<comment type="caution">
    <text evidence="1">The sequence shown here is derived from an EMBL/GenBank/DDBJ whole genome shotgun (WGS) entry which is preliminary data.</text>
</comment>
<evidence type="ECO:0000313" key="2">
    <source>
        <dbReference type="Proteomes" id="UP000272400"/>
    </source>
</evidence>
<protein>
    <recommendedName>
        <fullName evidence="3">SnoaL-like protein</fullName>
    </recommendedName>
</protein>
<evidence type="ECO:0008006" key="3">
    <source>
        <dbReference type="Google" id="ProtNLM"/>
    </source>
</evidence>
<proteinExistence type="predicted"/>
<sequence length="132" mass="14497">MSLLDTRFPAMTGGPRLWGFAPPQQVPQLGWLGADYSAQLVHDLSQGLLRQDPGTHVIAVKCEGVPLLKSGGVDASGAVRAHDAAFSLEILLSDGVGRSWRLRGRWTYVGRELGTFRAQITHYWELRTAEQV</sequence>
<organism evidence="1 2">
    <name type="scientific">Actinocorallia herbida</name>
    <dbReference type="NCBI Taxonomy" id="58109"/>
    <lineage>
        <taxon>Bacteria</taxon>
        <taxon>Bacillati</taxon>
        <taxon>Actinomycetota</taxon>
        <taxon>Actinomycetes</taxon>
        <taxon>Streptosporangiales</taxon>
        <taxon>Thermomonosporaceae</taxon>
        <taxon>Actinocorallia</taxon>
    </lineage>
</organism>
<name>A0A3N1D6Q4_9ACTN</name>
<keyword evidence="2" id="KW-1185">Reference proteome</keyword>
<dbReference type="EMBL" id="RJKE01000001">
    <property type="protein sequence ID" value="ROO89217.1"/>
    <property type="molecule type" value="Genomic_DNA"/>
</dbReference>
<accession>A0A3N1D6Q4</accession>
<dbReference type="AlphaFoldDB" id="A0A3N1D6Q4"/>
<reference evidence="1 2" key="1">
    <citation type="submission" date="2018-11" db="EMBL/GenBank/DDBJ databases">
        <title>Sequencing the genomes of 1000 actinobacteria strains.</title>
        <authorList>
            <person name="Klenk H.-P."/>
        </authorList>
    </citation>
    <scope>NUCLEOTIDE SEQUENCE [LARGE SCALE GENOMIC DNA]</scope>
    <source>
        <strain evidence="1 2">DSM 44254</strain>
    </source>
</reference>
<gene>
    <name evidence="1" type="ORF">EDD29_6904</name>
</gene>
<dbReference type="Proteomes" id="UP000272400">
    <property type="component" value="Unassembled WGS sequence"/>
</dbReference>
<evidence type="ECO:0000313" key="1">
    <source>
        <dbReference type="EMBL" id="ROO89217.1"/>
    </source>
</evidence>